<sequence>MAVSRCVVRWHEKVTAHALRSSAWGLEVLDNKGGSSL</sequence>
<accession>A0A0M3HLF1</accession>
<evidence type="ECO:0000313" key="1">
    <source>
        <dbReference type="Proteomes" id="UP000036681"/>
    </source>
</evidence>
<protein>
    <submittedName>
        <fullName evidence="2">Uncharacterized protein</fullName>
    </submittedName>
</protein>
<organism evidence="1 2">
    <name type="scientific">Ascaris lumbricoides</name>
    <name type="common">Giant roundworm</name>
    <dbReference type="NCBI Taxonomy" id="6252"/>
    <lineage>
        <taxon>Eukaryota</taxon>
        <taxon>Metazoa</taxon>
        <taxon>Ecdysozoa</taxon>
        <taxon>Nematoda</taxon>
        <taxon>Chromadorea</taxon>
        <taxon>Rhabditida</taxon>
        <taxon>Spirurina</taxon>
        <taxon>Ascaridomorpha</taxon>
        <taxon>Ascaridoidea</taxon>
        <taxon>Ascarididae</taxon>
        <taxon>Ascaris</taxon>
    </lineage>
</organism>
<evidence type="ECO:0000313" key="2">
    <source>
        <dbReference type="WBParaSite" id="ALUE_0000234601-mRNA-1"/>
    </source>
</evidence>
<dbReference type="Proteomes" id="UP000036681">
    <property type="component" value="Unplaced"/>
</dbReference>
<dbReference type="AlphaFoldDB" id="A0A0M3HLF1"/>
<keyword evidence="1" id="KW-1185">Reference proteome</keyword>
<dbReference type="WBParaSite" id="ALUE_0000234601-mRNA-1">
    <property type="protein sequence ID" value="ALUE_0000234601-mRNA-1"/>
    <property type="gene ID" value="ALUE_0000234601"/>
</dbReference>
<name>A0A0M3HLF1_ASCLU</name>
<proteinExistence type="predicted"/>
<reference evidence="2" key="1">
    <citation type="submission" date="2017-02" db="UniProtKB">
        <authorList>
            <consortium name="WormBaseParasite"/>
        </authorList>
    </citation>
    <scope>IDENTIFICATION</scope>
</reference>